<dbReference type="InterPro" id="IPR032675">
    <property type="entry name" value="LRR_dom_sf"/>
</dbReference>
<dbReference type="HOGENOM" id="CLU_1762493_0_0_1"/>
<dbReference type="AlphaFoldDB" id="Q24DC5"/>
<evidence type="ECO:0000313" key="1">
    <source>
        <dbReference type="EMBL" id="EAS05780.2"/>
    </source>
</evidence>
<keyword evidence="1" id="KW-0418">Kinase</keyword>
<organism evidence="1 2">
    <name type="scientific">Tetrahymena thermophila (strain SB210)</name>
    <dbReference type="NCBI Taxonomy" id="312017"/>
    <lineage>
        <taxon>Eukaryota</taxon>
        <taxon>Sar</taxon>
        <taxon>Alveolata</taxon>
        <taxon>Ciliophora</taxon>
        <taxon>Intramacronucleata</taxon>
        <taxon>Oligohymenophorea</taxon>
        <taxon>Hymenostomatida</taxon>
        <taxon>Tetrahymenina</taxon>
        <taxon>Tetrahymenidae</taxon>
        <taxon>Tetrahymena</taxon>
    </lineage>
</organism>
<dbReference type="SUPFAM" id="SSF52047">
    <property type="entry name" value="RNI-like"/>
    <property type="match status" value="1"/>
</dbReference>
<dbReference type="InParanoid" id="Q24DC5"/>
<dbReference type="RefSeq" id="XP_001026025.2">
    <property type="nucleotide sequence ID" value="XM_001026025.2"/>
</dbReference>
<protein>
    <submittedName>
        <fullName evidence="1">Kinase domain protein, putative</fullName>
    </submittedName>
</protein>
<dbReference type="GO" id="GO:0016301">
    <property type="term" value="F:kinase activity"/>
    <property type="evidence" value="ECO:0007669"/>
    <property type="project" value="UniProtKB-KW"/>
</dbReference>
<evidence type="ECO:0000313" key="2">
    <source>
        <dbReference type="Proteomes" id="UP000009168"/>
    </source>
</evidence>
<gene>
    <name evidence="1" type="ORF">TTHERM_01127430</name>
</gene>
<dbReference type="Proteomes" id="UP000009168">
    <property type="component" value="Unassembled WGS sequence"/>
</dbReference>
<proteinExistence type="predicted"/>
<sequence>MKLKKLVLKQDQNNVKSVQQLKDTVCKQLVETLALNFNFQDYMEDFESFKQNPIYKYIHSRNDLYQNIVQDIKKCSNLASVNLLFNHCSLQMLSENWFKNFLEAFNHCQKLTKFAINVLSNGISIRQARILGNLLSTSDNLLDVNINLQFHSLQDQHLKGLTSGLMKLKKIQILILDISHNLIRDQGALLLGNSISKCLSLKNLTVYLECNYLSENGIESFLEGVFKCKQLDYLDLDIGSSIEISQSTLKSFHSGLINLRYLQYLSFVYDSNKLRNSSVDNLCQNLTELKCLLHIKIDLYNNQIFYEGLKQMLDKLYEIKDLRTINLLLKNNSIEFEKSITKQKNKLLRLKRLILFHLEY</sequence>
<accession>Q24DC5</accession>
<dbReference type="KEGG" id="tet:TTHERM_01127430"/>
<dbReference type="EMBL" id="GG662330">
    <property type="protein sequence ID" value="EAS05780.2"/>
    <property type="molecule type" value="Genomic_DNA"/>
</dbReference>
<reference evidence="2" key="1">
    <citation type="journal article" date="2006" name="PLoS Biol.">
        <title>Macronuclear genome sequence of the ciliate Tetrahymena thermophila, a model eukaryote.</title>
        <authorList>
            <person name="Eisen J.A."/>
            <person name="Coyne R.S."/>
            <person name="Wu M."/>
            <person name="Wu D."/>
            <person name="Thiagarajan M."/>
            <person name="Wortman J.R."/>
            <person name="Badger J.H."/>
            <person name="Ren Q."/>
            <person name="Amedeo P."/>
            <person name="Jones K.M."/>
            <person name="Tallon L.J."/>
            <person name="Delcher A.L."/>
            <person name="Salzberg S.L."/>
            <person name="Silva J.C."/>
            <person name="Haas B.J."/>
            <person name="Majoros W.H."/>
            <person name="Farzad M."/>
            <person name="Carlton J.M."/>
            <person name="Smith R.K. Jr."/>
            <person name="Garg J."/>
            <person name="Pearlman R.E."/>
            <person name="Karrer K.M."/>
            <person name="Sun L."/>
            <person name="Manning G."/>
            <person name="Elde N.C."/>
            <person name="Turkewitz A.P."/>
            <person name="Asai D.J."/>
            <person name="Wilkes D.E."/>
            <person name="Wang Y."/>
            <person name="Cai H."/>
            <person name="Collins K."/>
            <person name="Stewart B.A."/>
            <person name="Lee S.R."/>
            <person name="Wilamowska K."/>
            <person name="Weinberg Z."/>
            <person name="Ruzzo W.L."/>
            <person name="Wloga D."/>
            <person name="Gaertig J."/>
            <person name="Frankel J."/>
            <person name="Tsao C.-C."/>
            <person name="Gorovsky M.A."/>
            <person name="Keeling P.J."/>
            <person name="Waller R.F."/>
            <person name="Patron N.J."/>
            <person name="Cherry J.M."/>
            <person name="Stover N.A."/>
            <person name="Krieger C.J."/>
            <person name="del Toro C."/>
            <person name="Ryder H.F."/>
            <person name="Williamson S.C."/>
            <person name="Barbeau R.A."/>
            <person name="Hamilton E.P."/>
            <person name="Orias E."/>
        </authorList>
    </citation>
    <scope>NUCLEOTIDE SEQUENCE [LARGE SCALE GENOMIC DNA]</scope>
    <source>
        <strain evidence="2">SB210</strain>
    </source>
</reference>
<dbReference type="GeneID" id="7837600"/>
<name>Q24DC5_TETTS</name>
<dbReference type="Gene3D" id="3.80.10.10">
    <property type="entry name" value="Ribonuclease Inhibitor"/>
    <property type="match status" value="1"/>
</dbReference>
<keyword evidence="2" id="KW-1185">Reference proteome</keyword>
<keyword evidence="1" id="KW-0808">Transferase</keyword>